<evidence type="ECO:0000313" key="1">
    <source>
        <dbReference type="EMBL" id="KAL2732794.1"/>
    </source>
</evidence>
<feature type="non-terminal residue" evidence="1">
    <location>
        <position position="1006"/>
    </location>
</feature>
<dbReference type="EMBL" id="JAYRBN010000075">
    <property type="protein sequence ID" value="KAL2732794.1"/>
    <property type="molecule type" value="Genomic_DNA"/>
</dbReference>
<keyword evidence="2" id="KW-1185">Reference proteome</keyword>
<sequence length="1006" mass="115291">MKPSIKHCLQAVNLQTCCKLIRCIHNLLEKFFQYEEIFVSRSLAFFLLYADKCTSQLSQDAFSASNNEKLIMKLWSGDTGLTETTTKSSVRPILLVNGSVLLRISMSTHRSSRSTIKLWRWGYFPTHDANKIDFDSCWFSLTLNFDEYTSQFSMKLWSGDNRLRETTTMSSVRPILIVNGSVLLPISTSTHRSSRSTHSLELIEKSQPIGSVLLRISTGTHCGSPSTLSTQINLRSGDTRLRERTTKTVLRPTFTVTSTVVLWTSTRELRKFRGEHSCKLICEVGILARERGKQRRAFDRLLQLLGQLCFGLRRGNLENFSVALLAMGILARERGKQRRAFDRLLQLLGQLCFELRRGNLENFLGNIPASINELILYSLFASGLICEVGVLARERGKQRRAFDRLLQLLGQLCFELRRRNLENFSVALLASINEYILLICEVGILARERGKQRRAFDRLLQLLGQLCFGLRRGNLENFSVVLLAILCTINLRSGDTRPREGKTKTGLRPTLTVIRSVVLWTSTRELRKYFGRSSSNILYNLFDFRLICEVGILARERGKQRRAFDRLLQLLGQLCFELRRRNLENFSVALLASINEYIVYSLFDFRGDTGPREGKTKTGLRPTLTVIRSVVLWTSTRELRKFFGRSSSNILYNLFDFKLICEVGILARERGKQRRAFDRLLQLLGQLCFELRRGNLENFLGNIPASINELILYSLFASGLICEVGVLARERGKQRRAFDRLLQLLGQLCFELRRRNLENFSVALLASINEYILLICEVGILARERGKQRRAFDRLLQLLGQLCFGLRRGNLENFSVVLLAILCTINLRSGDTRPREGKTKTGLRPTLTVIRSVVLWTSTRELRKYFGRSSSNILYNLFDFRLICEVGILARERGKQRRAFDRLLQLLGQLCFELRRRNLENFSVALLASINEYIVYSLFDFRGDTGPREGKTKTGLRPTLTVIRSVVLWTSTRELRKFPGEHSCNGDTRSREGKTKTGLRPTLTVI</sequence>
<dbReference type="AlphaFoldDB" id="A0ABD2BJM8"/>
<evidence type="ECO:0000313" key="2">
    <source>
        <dbReference type="Proteomes" id="UP001607303"/>
    </source>
</evidence>
<protein>
    <recommendedName>
        <fullName evidence="3">Maturase</fullName>
    </recommendedName>
</protein>
<comment type="caution">
    <text evidence="1">The sequence shown here is derived from an EMBL/GenBank/DDBJ whole genome shotgun (WGS) entry which is preliminary data.</text>
</comment>
<reference evidence="1 2" key="1">
    <citation type="journal article" date="2024" name="Ann. Entomol. Soc. Am.">
        <title>Genomic analyses of the southern and eastern yellowjacket wasps (Hymenoptera: Vespidae) reveal evolutionary signatures of social life.</title>
        <authorList>
            <person name="Catto M.A."/>
            <person name="Caine P.B."/>
            <person name="Orr S.E."/>
            <person name="Hunt B.G."/>
            <person name="Goodisman M.A.D."/>
        </authorList>
    </citation>
    <scope>NUCLEOTIDE SEQUENCE [LARGE SCALE GENOMIC DNA]</scope>
    <source>
        <strain evidence="1">232</strain>
        <tissue evidence="1">Head and thorax</tissue>
    </source>
</reference>
<dbReference type="Proteomes" id="UP001607303">
    <property type="component" value="Unassembled WGS sequence"/>
</dbReference>
<accession>A0ABD2BJM8</accession>
<evidence type="ECO:0008006" key="3">
    <source>
        <dbReference type="Google" id="ProtNLM"/>
    </source>
</evidence>
<gene>
    <name evidence="1" type="ORF">V1477_015035</name>
</gene>
<proteinExistence type="predicted"/>
<name>A0ABD2BJM8_VESMC</name>
<organism evidence="1 2">
    <name type="scientific">Vespula maculifrons</name>
    <name type="common">Eastern yellow jacket</name>
    <name type="synonym">Wasp</name>
    <dbReference type="NCBI Taxonomy" id="7453"/>
    <lineage>
        <taxon>Eukaryota</taxon>
        <taxon>Metazoa</taxon>
        <taxon>Ecdysozoa</taxon>
        <taxon>Arthropoda</taxon>
        <taxon>Hexapoda</taxon>
        <taxon>Insecta</taxon>
        <taxon>Pterygota</taxon>
        <taxon>Neoptera</taxon>
        <taxon>Endopterygota</taxon>
        <taxon>Hymenoptera</taxon>
        <taxon>Apocrita</taxon>
        <taxon>Aculeata</taxon>
        <taxon>Vespoidea</taxon>
        <taxon>Vespidae</taxon>
        <taxon>Vespinae</taxon>
        <taxon>Vespula</taxon>
    </lineage>
</organism>